<name>A0A5S4FYZ1_9ACTN</name>
<sequence length="152" mass="17548">MDLRPELLPPSVSQERQEQLGREIDRIAELIETGRLMEAREAVAAFNMQTGHTYEPSDFAAYWESQRLEDLARDAARPERLKVSDITQEELAEIVRRIMEADPDSDFYLRLLEANVLHPRVSDLIFWPPEELQDATAEEIVEAALKYRPIAL</sequence>
<reference evidence="3 4" key="1">
    <citation type="submission" date="2019-05" db="EMBL/GenBank/DDBJ databases">
        <title>Draft genome sequence of Nonomuraea turkmeniaca DSM 43926.</title>
        <authorList>
            <person name="Saricaoglu S."/>
            <person name="Isik K."/>
        </authorList>
    </citation>
    <scope>NUCLEOTIDE SEQUENCE [LARGE SCALE GENOMIC DNA]</scope>
    <source>
        <strain evidence="3 4">DSM 43926</strain>
    </source>
</reference>
<evidence type="ECO:0000313" key="4">
    <source>
        <dbReference type="Proteomes" id="UP000309128"/>
    </source>
</evidence>
<proteinExistence type="inferred from homology"/>
<keyword evidence="2" id="KW-0079">Bacteriocin immunity</keyword>
<dbReference type="InterPro" id="IPR035900">
    <property type="entry name" value="Colicin_E_sf"/>
</dbReference>
<comment type="caution">
    <text evidence="3">The sequence shown here is derived from an EMBL/GenBank/DDBJ whole genome shotgun (WGS) entry which is preliminary data.</text>
</comment>
<keyword evidence="4" id="KW-1185">Reference proteome</keyword>
<dbReference type="RefSeq" id="WP_138668438.1">
    <property type="nucleotide sequence ID" value="NZ_VCKY01000084.1"/>
</dbReference>
<dbReference type="OrthoDB" id="3399356at2"/>
<accession>A0A5S4FYZ1</accession>
<dbReference type="AlphaFoldDB" id="A0A5S4FYZ1"/>
<comment type="similarity">
    <text evidence="1">Belongs to the colicins ColE2/ColE8/ColE9 and pyocins S1/S2 family.</text>
</comment>
<dbReference type="GO" id="GO:0030153">
    <property type="term" value="P:bacteriocin immunity"/>
    <property type="evidence" value="ECO:0007669"/>
    <property type="project" value="UniProtKB-KW"/>
</dbReference>
<gene>
    <name evidence="3" type="ORF">ETD86_24155</name>
</gene>
<dbReference type="Pfam" id="PF01320">
    <property type="entry name" value="Colicin_Pyocin"/>
    <property type="match status" value="1"/>
</dbReference>
<dbReference type="GO" id="GO:0015643">
    <property type="term" value="F:toxic substance binding"/>
    <property type="evidence" value="ECO:0007669"/>
    <property type="project" value="InterPro"/>
</dbReference>
<dbReference type="InterPro" id="IPR000290">
    <property type="entry name" value="Colicin_pyocin"/>
</dbReference>
<dbReference type="EMBL" id="VCKY01000084">
    <property type="protein sequence ID" value="TMR16748.1"/>
    <property type="molecule type" value="Genomic_DNA"/>
</dbReference>
<evidence type="ECO:0008006" key="5">
    <source>
        <dbReference type="Google" id="ProtNLM"/>
    </source>
</evidence>
<dbReference type="Gene3D" id="1.10.1200.20">
    <property type="entry name" value="Colicin E immunity protein"/>
    <property type="match status" value="1"/>
</dbReference>
<evidence type="ECO:0000256" key="1">
    <source>
        <dbReference type="ARBA" id="ARBA00009346"/>
    </source>
</evidence>
<dbReference type="Proteomes" id="UP000309128">
    <property type="component" value="Unassembled WGS sequence"/>
</dbReference>
<protein>
    <recommendedName>
        <fullName evidence="5">E9imm peptide</fullName>
    </recommendedName>
</protein>
<evidence type="ECO:0000313" key="3">
    <source>
        <dbReference type="EMBL" id="TMR16748.1"/>
    </source>
</evidence>
<dbReference type="SUPFAM" id="SSF47345">
    <property type="entry name" value="Colicin E immunity proteins"/>
    <property type="match status" value="1"/>
</dbReference>
<evidence type="ECO:0000256" key="2">
    <source>
        <dbReference type="ARBA" id="ARBA00023025"/>
    </source>
</evidence>
<organism evidence="3 4">
    <name type="scientific">Nonomuraea turkmeniaca</name>
    <dbReference type="NCBI Taxonomy" id="103838"/>
    <lineage>
        <taxon>Bacteria</taxon>
        <taxon>Bacillati</taxon>
        <taxon>Actinomycetota</taxon>
        <taxon>Actinomycetes</taxon>
        <taxon>Streptosporangiales</taxon>
        <taxon>Streptosporangiaceae</taxon>
        <taxon>Nonomuraea</taxon>
    </lineage>
</organism>